<reference evidence="2" key="1">
    <citation type="submission" date="2017-01" db="EMBL/GenBank/DDBJ databases">
        <authorList>
            <person name="Varghese N."/>
            <person name="Submissions S."/>
        </authorList>
    </citation>
    <scope>NUCLEOTIDE SEQUENCE [LARGE SCALE GENOMIC DNA]</scope>
    <source>
        <strain evidence="2">DSM 46698</strain>
    </source>
</reference>
<organism evidence="1 2">
    <name type="scientific">Belliella pelovolcani</name>
    <dbReference type="NCBI Taxonomy" id="529505"/>
    <lineage>
        <taxon>Bacteria</taxon>
        <taxon>Pseudomonadati</taxon>
        <taxon>Bacteroidota</taxon>
        <taxon>Cytophagia</taxon>
        <taxon>Cytophagales</taxon>
        <taxon>Cyclobacteriaceae</taxon>
        <taxon>Belliella</taxon>
    </lineage>
</organism>
<dbReference type="EMBL" id="FTOP01000002">
    <property type="protein sequence ID" value="SIS60963.1"/>
    <property type="molecule type" value="Genomic_DNA"/>
</dbReference>
<dbReference type="AlphaFoldDB" id="A0A1N7KHF2"/>
<accession>A0A1N7KHF2</accession>
<dbReference type="Proteomes" id="UP000186026">
    <property type="component" value="Unassembled WGS sequence"/>
</dbReference>
<name>A0A1N7KHF2_9BACT</name>
<evidence type="ECO:0000313" key="2">
    <source>
        <dbReference type="Proteomes" id="UP000186026"/>
    </source>
</evidence>
<gene>
    <name evidence="1" type="ORF">SAMN05421761_10279</name>
</gene>
<keyword evidence="2" id="KW-1185">Reference proteome</keyword>
<evidence type="ECO:0008006" key="3">
    <source>
        <dbReference type="Google" id="ProtNLM"/>
    </source>
</evidence>
<sequence length="69" mass="7926">MSLEISKQKATVMEGVFGTNKDFYGLRKIKVKEEKREKQMIFLGIITANAVKIAKRRSEKENPPERKSA</sequence>
<evidence type="ECO:0000313" key="1">
    <source>
        <dbReference type="EMBL" id="SIS60963.1"/>
    </source>
</evidence>
<proteinExistence type="predicted"/>
<protein>
    <recommendedName>
        <fullName evidence="3">Transposase DDE domain-containing protein</fullName>
    </recommendedName>
</protein>
<dbReference type="RefSeq" id="WP_245802625.1">
    <property type="nucleotide sequence ID" value="NZ_FTOP01000002.1"/>
</dbReference>